<dbReference type="PANTHER" id="PTHR40866:SF1">
    <property type="entry name" value="BED-TYPE DOMAIN-CONTAINING PROTEIN"/>
    <property type="match status" value="1"/>
</dbReference>
<sequence length="157" mass="18218">MPQSTYGGLHAHLIPSAFVNTKSEVVFKTLDWTISDDLPFSWFEKERTHEYASFKGLSHNQVKHYMHLLRASVVEDIMKELPDKFGVVLDGWTHMIQKVMLSCKALNNAAELKKLTSLKSRLLQATRWSSAFEMLVRFQKLLPTLERMPKRVKLKML</sequence>
<reference evidence="1" key="1">
    <citation type="submission" date="2018-07" db="EMBL/GenBank/DDBJ databases">
        <title>Annotation of Aphanomyces astaci genome assembly.</title>
        <authorList>
            <person name="Studholme D.J."/>
        </authorList>
    </citation>
    <scope>NUCLEOTIDE SEQUENCE [LARGE SCALE GENOMIC DNA]</scope>
    <source>
        <strain evidence="1">Pc</strain>
    </source>
</reference>
<dbReference type="Proteomes" id="UP000284702">
    <property type="component" value="Unassembled WGS sequence"/>
</dbReference>
<dbReference type="PANTHER" id="PTHR40866">
    <property type="entry name" value="BED-TYPE DOMAIN-CONTAINING PROTEIN"/>
    <property type="match status" value="1"/>
</dbReference>
<keyword evidence="2" id="KW-1185">Reference proteome</keyword>
<dbReference type="EMBL" id="MZMZ02003573">
    <property type="protein sequence ID" value="RQM21347.1"/>
    <property type="molecule type" value="Genomic_DNA"/>
</dbReference>
<proteinExistence type="predicted"/>
<evidence type="ECO:0000313" key="2">
    <source>
        <dbReference type="Proteomes" id="UP000284702"/>
    </source>
</evidence>
<dbReference type="AlphaFoldDB" id="A0A425CWF4"/>
<dbReference type="VEuPathDB" id="FungiDB:H257_08004"/>
<comment type="caution">
    <text evidence="1">The sequence shown here is derived from an EMBL/GenBank/DDBJ whole genome shotgun (WGS) entry which is preliminary data.</text>
</comment>
<gene>
    <name evidence="1" type="ORF">B5M09_009869</name>
</gene>
<name>A0A425CWF4_APHAT</name>
<accession>A0A425CWF4</accession>
<evidence type="ECO:0000313" key="1">
    <source>
        <dbReference type="EMBL" id="RQM21347.1"/>
    </source>
</evidence>
<organism evidence="1 2">
    <name type="scientific">Aphanomyces astaci</name>
    <name type="common">Crayfish plague agent</name>
    <dbReference type="NCBI Taxonomy" id="112090"/>
    <lineage>
        <taxon>Eukaryota</taxon>
        <taxon>Sar</taxon>
        <taxon>Stramenopiles</taxon>
        <taxon>Oomycota</taxon>
        <taxon>Saprolegniomycetes</taxon>
        <taxon>Saprolegniales</taxon>
        <taxon>Verrucalvaceae</taxon>
        <taxon>Aphanomyces</taxon>
    </lineage>
</organism>
<protein>
    <submittedName>
        <fullName evidence="1">Uncharacterized protein</fullName>
    </submittedName>
</protein>